<keyword evidence="3" id="KW-1185">Reference proteome</keyword>
<feature type="chain" id="PRO_5019533964" description="Membrane-associated protein" evidence="1">
    <location>
        <begin position="29"/>
        <end position="443"/>
    </location>
</feature>
<dbReference type="EMBL" id="QUSY01000280">
    <property type="protein sequence ID" value="RHY30738.1"/>
    <property type="molecule type" value="Genomic_DNA"/>
</dbReference>
<feature type="signal peptide" evidence="1">
    <location>
        <begin position="1"/>
        <end position="28"/>
    </location>
</feature>
<comment type="caution">
    <text evidence="2">The sequence shown here is derived from an EMBL/GenBank/DDBJ whole genome shotgun (WGS) entry which is preliminary data.</text>
</comment>
<reference evidence="2 3" key="1">
    <citation type="submission" date="2018-08" db="EMBL/GenBank/DDBJ databases">
        <title>Aphanomyces genome sequencing and annotation.</title>
        <authorList>
            <person name="Minardi D."/>
            <person name="Oidtmann B."/>
            <person name="Van Der Giezen M."/>
            <person name="Studholme D.J."/>
        </authorList>
    </citation>
    <scope>NUCLEOTIDE SEQUENCE [LARGE SCALE GENOMIC DNA]</scope>
    <source>
        <strain evidence="2 3">NJM0002</strain>
    </source>
</reference>
<evidence type="ECO:0000313" key="2">
    <source>
        <dbReference type="EMBL" id="RHY30738.1"/>
    </source>
</evidence>
<accession>A0A418AYP8</accession>
<dbReference type="VEuPathDB" id="FungiDB:H310_07112"/>
<organism evidence="2 3">
    <name type="scientific">Aphanomyces invadans</name>
    <dbReference type="NCBI Taxonomy" id="157072"/>
    <lineage>
        <taxon>Eukaryota</taxon>
        <taxon>Sar</taxon>
        <taxon>Stramenopiles</taxon>
        <taxon>Oomycota</taxon>
        <taxon>Saprolegniomycetes</taxon>
        <taxon>Saprolegniales</taxon>
        <taxon>Verrucalvaceae</taxon>
        <taxon>Aphanomyces</taxon>
    </lineage>
</organism>
<proteinExistence type="predicted"/>
<evidence type="ECO:0000313" key="3">
    <source>
        <dbReference type="Proteomes" id="UP000285060"/>
    </source>
</evidence>
<evidence type="ECO:0008006" key="4">
    <source>
        <dbReference type="Google" id="ProtNLM"/>
    </source>
</evidence>
<keyword evidence="1" id="KW-0732">Signal</keyword>
<evidence type="ECO:0000256" key="1">
    <source>
        <dbReference type="SAM" id="SignalP"/>
    </source>
</evidence>
<gene>
    <name evidence="2" type="ORF">DYB32_004064</name>
</gene>
<name>A0A418AYP8_9STRA</name>
<sequence>MRRVEWNRPMAALSFVIALNMISMRMQALYNDATLPAKATIFKDQANYTTVMRQAIRFPHDATCDSITDTVRSMAQCQHMRHFGITITEQCVWVYPQHGPTLVVFQSLYQWEQVWFLWIKLALRCLLTAYVAWEMRVQYYSHCRALARDIRAFGIPDPVSPIHRIEVYIGDPTCLTLGNPIVSTCFVVDVWMSVTSVGEVMLQLSQLDDVVLIMKGCLYASRTVWFAYFSMRYTTVAIKWWRISRWVVPLDPTAIAIGATVLSGPLLYINARTSLVWLQYALWSIGVRDGDDATEIFPAFMPSSRTKHETNMDERLRRYSSMEYNDLNQRIVLSLVQSSRSDRTRGGSVYALYDLDAMFRHMPMFSHRSADCFVVGYDSDDVPIEHLRVSLLQCLDIHHSAMSICRTAHPTAICQLNTKRCATSSPASKLRIHSGGTKSQWLL</sequence>
<dbReference type="AlphaFoldDB" id="A0A418AYP8"/>
<dbReference type="Proteomes" id="UP000285060">
    <property type="component" value="Unassembled WGS sequence"/>
</dbReference>
<protein>
    <recommendedName>
        <fullName evidence="4">Membrane-associated protein</fullName>
    </recommendedName>
</protein>